<feature type="compositionally biased region" description="Basic and acidic residues" evidence="6">
    <location>
        <begin position="210"/>
        <end position="230"/>
    </location>
</feature>
<dbReference type="CDD" id="cd00160">
    <property type="entry name" value="RhoGEF"/>
    <property type="match status" value="1"/>
</dbReference>
<dbReference type="Proteomes" id="UP001152799">
    <property type="component" value="Chromosome 10"/>
</dbReference>
<accession>A0A9N9MGB5</accession>
<keyword evidence="3" id="KW-0597">Phosphoprotein</keyword>
<feature type="region of interest" description="Disordered" evidence="6">
    <location>
        <begin position="1"/>
        <end position="92"/>
    </location>
</feature>
<dbReference type="SUPFAM" id="SSF48065">
    <property type="entry name" value="DBL homology domain (DH-domain)"/>
    <property type="match status" value="1"/>
</dbReference>
<feature type="region of interest" description="Disordered" evidence="6">
    <location>
        <begin position="210"/>
        <end position="245"/>
    </location>
</feature>
<dbReference type="PROSITE" id="PS50003">
    <property type="entry name" value="PH_DOMAIN"/>
    <property type="match status" value="1"/>
</dbReference>
<evidence type="ECO:0000256" key="2">
    <source>
        <dbReference type="ARBA" id="ARBA00022490"/>
    </source>
</evidence>
<feature type="compositionally biased region" description="Basic and acidic residues" evidence="6">
    <location>
        <begin position="486"/>
        <end position="499"/>
    </location>
</feature>
<organism evidence="9 10">
    <name type="scientific">Ceutorhynchus assimilis</name>
    <name type="common">cabbage seed weevil</name>
    <dbReference type="NCBI Taxonomy" id="467358"/>
    <lineage>
        <taxon>Eukaryota</taxon>
        <taxon>Metazoa</taxon>
        <taxon>Ecdysozoa</taxon>
        <taxon>Arthropoda</taxon>
        <taxon>Hexapoda</taxon>
        <taxon>Insecta</taxon>
        <taxon>Pterygota</taxon>
        <taxon>Neoptera</taxon>
        <taxon>Endopterygota</taxon>
        <taxon>Coleoptera</taxon>
        <taxon>Polyphaga</taxon>
        <taxon>Cucujiformia</taxon>
        <taxon>Curculionidae</taxon>
        <taxon>Ceutorhynchinae</taxon>
        <taxon>Ceutorhynchus</taxon>
    </lineage>
</organism>
<feature type="compositionally biased region" description="Basic and acidic residues" evidence="6">
    <location>
        <begin position="79"/>
        <end position="90"/>
    </location>
</feature>
<evidence type="ECO:0000259" key="8">
    <source>
        <dbReference type="PROSITE" id="PS50010"/>
    </source>
</evidence>
<sequence>MWSKQADNVRTPKPNNMTTFRNKITNRKSKNNADNNNPTDTASLTDNKLETDKKKQQQQQQTKSSNPKTGRNRTRKQNKKEAAAKEKNEKNLVASQDKVTIIEKETNNDECDGVVLRNSSLSRTNSTSVKRYSDSFVLENQLTNQETEEKQKVTNPTPLTRALSGFFVIDSSKRHNRRFSDLFRPVSSKFSGSTESLQIPIKLEKNVPEKVVKQDTKNESKANKKAESAAKKNAQTFAKPSTTESNSYLKRVKSKIYKSKSDDTSKIEVDSKYKKLKPKKSLDLNGRIPEEDVVSPTSGGIQKSLGHFHFGRLTRQTTNLERISRPFGSQKSVETSQTDGLERPILAKSKSSSAINLSLLRTRRAKLLEQSAPLCKDEFDFIAFGDVKSAGSSTSLHRFPSWLHLNKGEAKVSQPVSRTGSDRRPDAVREEGARPVEDSNFQQQGDGASDHHTETSSEKKDANMPQESSSNLHLSGAKRRTGGHINRSESVKEQSEKSRKQQRRNISDPSHAHNTSSYDVDERQDASTKNTESGSSSNSSISVVNGRLSESPSNSMDVHQATVRTQSDSDSDMDNETDPLNWRDLVTEEELKKLNPNEKKRQEVINELFLTEASHMRMLKVLYKLFYKSIHSSQLLKPDELNLIFPNIKELLDIHTEINKEMRRIRKEDPLVRQIGDMLVNTFTGTQGEQLQKASAAFCERQQLALEFIKRRRERDNKFDALLSECEKKRQCKRLQLQGIVPYEMQRLTRYPLLLERLIKSVEAAEKTCSEYQDELVKLRLAHQSSKDILRFVNEATKVAHNKHRLEEIQRHLDVSNFRNNDHPIVYDFKNIDLTRYKLILEGSLQLRRPNKAPVQVHVLLMEEMVVILQKENEKFLLKFFQSGAPTQMAPLSPIIKMSTLLVRENAVCKNALFLVNTSTTSSQMYDLHAEDEPKREIWLKQFSDAADAYNRREGKPIRSGPILTQPLEPVSDSDSDSIREPEPELVVPPEVKEDPQSENEEVPATVEAEPSVDEAKDSQREEPESGAPESSNGGGGDLQQVTEMKVSAEEWPLIQPSQVCVEVPPVHTAESMLTPLEQIRRKDALVKQALAEKEDLVADMLAIPREHFEHIADMTTTNNLGGHTSDITDRLLASVFQVDILQKAVNEALNITESEVMAARGGKSPVCTGQEVTETRSVIPSVPAGLVGDIAASLSLQLTTLLSEFKQVEDERDRLRKELHKVREQLHVEHKLHSPVPFEDPDPAVTSDESNQEIFCESISEEPN</sequence>
<dbReference type="PANTHER" id="PTHR45872">
    <property type="entry name" value="RHO GUANINE NUCLEOTIDE EXCHANGE FACTOR 2, ISOFORM D"/>
    <property type="match status" value="1"/>
</dbReference>
<dbReference type="PANTHER" id="PTHR45872:SF2">
    <property type="entry name" value="RHO GUANINE NUCLEOTIDE EXCHANGE FACTOR 2, ISOFORM D"/>
    <property type="match status" value="1"/>
</dbReference>
<dbReference type="Gene3D" id="2.30.29.30">
    <property type="entry name" value="Pleckstrin-homology domain (PH domain)/Phosphotyrosine-binding domain (PTB)"/>
    <property type="match status" value="1"/>
</dbReference>
<feature type="coiled-coil region" evidence="5">
    <location>
        <begin position="1199"/>
        <end position="1226"/>
    </location>
</feature>
<keyword evidence="10" id="KW-1185">Reference proteome</keyword>
<evidence type="ECO:0000313" key="9">
    <source>
        <dbReference type="EMBL" id="CAG9761206.1"/>
    </source>
</evidence>
<evidence type="ECO:0000256" key="5">
    <source>
        <dbReference type="SAM" id="Coils"/>
    </source>
</evidence>
<feature type="compositionally biased region" description="Low complexity" evidence="6">
    <location>
        <begin position="533"/>
        <end position="546"/>
    </location>
</feature>
<dbReference type="EMBL" id="OU892286">
    <property type="protein sequence ID" value="CAG9761206.1"/>
    <property type="molecule type" value="Genomic_DNA"/>
</dbReference>
<keyword evidence="4 5" id="KW-0175">Coiled coil</keyword>
<feature type="region of interest" description="Disordered" evidence="6">
    <location>
        <begin position="1231"/>
        <end position="1265"/>
    </location>
</feature>
<dbReference type="GO" id="GO:0007186">
    <property type="term" value="P:G protein-coupled receptor signaling pathway"/>
    <property type="evidence" value="ECO:0007669"/>
    <property type="project" value="TreeGrafter"/>
</dbReference>
<dbReference type="Pfam" id="PF00621">
    <property type="entry name" value="RhoGEF"/>
    <property type="match status" value="1"/>
</dbReference>
<dbReference type="AlphaFoldDB" id="A0A9N9MGB5"/>
<dbReference type="InterPro" id="IPR001849">
    <property type="entry name" value="PH_domain"/>
</dbReference>
<evidence type="ECO:0000256" key="1">
    <source>
        <dbReference type="ARBA" id="ARBA00004496"/>
    </source>
</evidence>
<evidence type="ECO:0000256" key="4">
    <source>
        <dbReference type="ARBA" id="ARBA00023054"/>
    </source>
</evidence>
<reference evidence="9" key="1">
    <citation type="submission" date="2022-01" db="EMBL/GenBank/DDBJ databases">
        <authorList>
            <person name="King R."/>
        </authorList>
    </citation>
    <scope>NUCLEOTIDE SEQUENCE</scope>
</reference>
<dbReference type="SMART" id="SM00233">
    <property type="entry name" value="PH"/>
    <property type="match status" value="1"/>
</dbReference>
<feature type="coiled-coil region" evidence="5">
    <location>
        <begin position="755"/>
        <end position="782"/>
    </location>
</feature>
<dbReference type="InterPro" id="IPR041020">
    <property type="entry name" value="PH_16"/>
</dbReference>
<feature type="compositionally biased region" description="Low complexity" evidence="6">
    <location>
        <begin position="32"/>
        <end position="43"/>
    </location>
</feature>
<comment type="subcellular location">
    <subcellularLocation>
        <location evidence="1">Cytoplasm</location>
    </subcellularLocation>
</comment>
<evidence type="ECO:0000256" key="3">
    <source>
        <dbReference type="ARBA" id="ARBA00022553"/>
    </source>
</evidence>
<name>A0A9N9MGB5_9CUCU</name>
<dbReference type="PROSITE" id="PS50010">
    <property type="entry name" value="DH_2"/>
    <property type="match status" value="1"/>
</dbReference>
<dbReference type="InterPro" id="IPR035899">
    <property type="entry name" value="DBL_dom_sf"/>
</dbReference>
<feature type="compositionally biased region" description="Basic and acidic residues" evidence="6">
    <location>
        <begin position="420"/>
        <end position="437"/>
    </location>
</feature>
<evidence type="ECO:0000259" key="7">
    <source>
        <dbReference type="PROSITE" id="PS50003"/>
    </source>
</evidence>
<dbReference type="GO" id="GO:0005737">
    <property type="term" value="C:cytoplasm"/>
    <property type="evidence" value="ECO:0007669"/>
    <property type="project" value="UniProtKB-SubCell"/>
</dbReference>
<feature type="domain" description="DH" evidence="8">
    <location>
        <begin position="600"/>
        <end position="796"/>
    </location>
</feature>
<gene>
    <name evidence="9" type="ORF">CEUTPL_LOCUS1913</name>
</gene>
<feature type="compositionally biased region" description="Polar residues" evidence="6">
    <location>
        <begin position="548"/>
        <end position="568"/>
    </location>
</feature>
<dbReference type="OrthoDB" id="2272012at2759"/>
<evidence type="ECO:0000256" key="6">
    <source>
        <dbReference type="SAM" id="MobiDB-lite"/>
    </source>
</evidence>
<dbReference type="SMART" id="SM00325">
    <property type="entry name" value="RhoGEF"/>
    <property type="match status" value="1"/>
</dbReference>
<evidence type="ECO:0000313" key="10">
    <source>
        <dbReference type="Proteomes" id="UP001152799"/>
    </source>
</evidence>
<proteinExistence type="predicted"/>
<dbReference type="GO" id="GO:0005085">
    <property type="term" value="F:guanyl-nucleotide exchange factor activity"/>
    <property type="evidence" value="ECO:0007669"/>
    <property type="project" value="InterPro"/>
</dbReference>
<dbReference type="CDD" id="cd13329">
    <property type="entry name" value="PH_RhoGEF"/>
    <property type="match status" value="1"/>
</dbReference>
<dbReference type="Gene3D" id="1.20.900.10">
    <property type="entry name" value="Dbl homology (DH) domain"/>
    <property type="match status" value="1"/>
</dbReference>
<dbReference type="SUPFAM" id="SSF50729">
    <property type="entry name" value="PH domain-like"/>
    <property type="match status" value="1"/>
</dbReference>
<feature type="compositionally biased region" description="Polar residues" evidence="6">
    <location>
        <begin position="235"/>
        <end position="245"/>
    </location>
</feature>
<keyword evidence="2" id="KW-0963">Cytoplasm</keyword>
<feature type="region of interest" description="Disordered" evidence="6">
    <location>
        <begin position="408"/>
        <end position="580"/>
    </location>
</feature>
<dbReference type="Pfam" id="PF17838">
    <property type="entry name" value="PH_16"/>
    <property type="match status" value="1"/>
</dbReference>
<evidence type="ECO:0008006" key="11">
    <source>
        <dbReference type="Google" id="ProtNLM"/>
    </source>
</evidence>
<feature type="compositionally biased region" description="Polar residues" evidence="6">
    <location>
        <begin position="1"/>
        <end position="23"/>
    </location>
</feature>
<dbReference type="GO" id="GO:0001664">
    <property type="term" value="F:G protein-coupled receptor binding"/>
    <property type="evidence" value="ECO:0007669"/>
    <property type="project" value="TreeGrafter"/>
</dbReference>
<protein>
    <recommendedName>
        <fullName evidence="11">Rho guanine nucleotide exchange factor 11</fullName>
    </recommendedName>
</protein>
<dbReference type="InterPro" id="IPR000219">
    <property type="entry name" value="DH_dom"/>
</dbReference>
<feature type="compositionally biased region" description="Basic and acidic residues" evidence="6">
    <location>
        <begin position="448"/>
        <end position="462"/>
    </location>
</feature>
<feature type="domain" description="PH" evidence="7">
    <location>
        <begin position="838"/>
        <end position="948"/>
    </location>
</feature>
<feature type="region of interest" description="Disordered" evidence="6">
    <location>
        <begin position="952"/>
        <end position="1039"/>
    </location>
</feature>
<feature type="compositionally biased region" description="Basic and acidic residues" evidence="6">
    <location>
        <begin position="1014"/>
        <end position="1024"/>
    </location>
</feature>
<dbReference type="InterPro" id="IPR011993">
    <property type="entry name" value="PH-like_dom_sf"/>
</dbReference>